<dbReference type="Pfam" id="PF00144">
    <property type="entry name" value="Beta-lactamase"/>
    <property type="match status" value="1"/>
</dbReference>
<dbReference type="Proteomes" id="UP000036834">
    <property type="component" value="Unassembled WGS sequence"/>
</dbReference>
<dbReference type="AlphaFoldDB" id="A0A0K9YTF0"/>
<reference evidence="3" key="1">
    <citation type="submission" date="2015-07" db="EMBL/GenBank/DDBJ databases">
        <title>Genome sequencing project for genomic taxonomy and phylogenomics of Bacillus-like bacteria.</title>
        <authorList>
            <person name="Liu B."/>
            <person name="Wang J."/>
            <person name="Zhu Y."/>
            <person name="Liu G."/>
            <person name="Chen Q."/>
            <person name="Chen Z."/>
            <person name="Lan J."/>
            <person name="Che J."/>
            <person name="Ge C."/>
            <person name="Shi H."/>
            <person name="Pan Z."/>
            <person name="Liu X."/>
        </authorList>
    </citation>
    <scope>NUCLEOTIDE SEQUENCE [LARGE SCALE GENOMIC DNA]</scope>
    <source>
        <strain evidence="3">DSM 9887</strain>
    </source>
</reference>
<proteinExistence type="predicted"/>
<evidence type="ECO:0000313" key="2">
    <source>
        <dbReference type="EMBL" id="KNB71994.1"/>
    </source>
</evidence>
<evidence type="ECO:0000313" key="3">
    <source>
        <dbReference type="Proteomes" id="UP000036834"/>
    </source>
</evidence>
<dbReference type="InterPro" id="IPR050491">
    <property type="entry name" value="AmpC-like"/>
</dbReference>
<comment type="caution">
    <text evidence="2">The sequence shown here is derived from an EMBL/GenBank/DDBJ whole genome shotgun (WGS) entry which is preliminary data.</text>
</comment>
<feature type="domain" description="Beta-lactamase-related" evidence="1">
    <location>
        <begin position="11"/>
        <end position="355"/>
    </location>
</feature>
<dbReference type="InterPro" id="IPR001466">
    <property type="entry name" value="Beta-lactam-related"/>
</dbReference>
<evidence type="ECO:0000259" key="1">
    <source>
        <dbReference type="Pfam" id="PF00144"/>
    </source>
</evidence>
<sequence length="472" mass="51917">MKTLGWTESFEEYMKKITEDAKVPGTSVGLAKEGELVYHQGFGYRDVETKAGITLDTVFGIGSITKSFTCVAIMQLQEAGKLSVHDPIVKYIPEFRLKGGKSVENITIHHFMTHSSGVPALPSLGYAMKRSMLDDPAAGEVEYDIYNHASIDTYTDLLDYIASFDFELLGLPGTELAYNNDAYGLLGLVIERGSGLPYEQYVKKHILEPAGMKHSVFLVEELGDYANLATCYANRVADGAHEVYAAPIWWDAPAMRAAGFLKASVRDMLSYTEIFRNDGLVGKERILSAKSVEQMISPHVKLGSNQYYGYGLIIHPNYHGIRLIEHSGGIKGVAAQMLIMKETGITATILNNTMSAPIGTMMSGLVCSLQSLPVDTLAYTYPQYDIDEGRFPEYVGKYKAHAGIGMTVEVEEGNLVLTMNKAKIPLRSVEEDGFALNVAGNENVVRFTRDFQGNVIRMSLGGMVPLIKEKAR</sequence>
<dbReference type="EMBL" id="LGIQ01000009">
    <property type="protein sequence ID" value="KNB71994.1"/>
    <property type="molecule type" value="Genomic_DNA"/>
</dbReference>
<name>A0A0K9YTF0_9BACL</name>
<dbReference type="Gene3D" id="3.40.710.10">
    <property type="entry name" value="DD-peptidase/beta-lactamase superfamily"/>
    <property type="match status" value="1"/>
</dbReference>
<dbReference type="PATRIC" id="fig|54915.3.peg.2466"/>
<dbReference type="InterPro" id="IPR012338">
    <property type="entry name" value="Beta-lactam/transpept-like"/>
</dbReference>
<dbReference type="SUPFAM" id="SSF56601">
    <property type="entry name" value="beta-lactamase/transpeptidase-like"/>
    <property type="match status" value="1"/>
</dbReference>
<protein>
    <recommendedName>
        <fullName evidence="1">Beta-lactamase-related domain-containing protein</fullName>
    </recommendedName>
</protein>
<dbReference type="PANTHER" id="PTHR46825:SF9">
    <property type="entry name" value="BETA-LACTAMASE-RELATED DOMAIN-CONTAINING PROTEIN"/>
    <property type="match status" value="1"/>
</dbReference>
<accession>A0A0K9YTF0</accession>
<dbReference type="STRING" id="54915.ADS79_17010"/>
<dbReference type="PANTHER" id="PTHR46825">
    <property type="entry name" value="D-ALANYL-D-ALANINE-CARBOXYPEPTIDASE/ENDOPEPTIDASE AMPH"/>
    <property type="match status" value="1"/>
</dbReference>
<gene>
    <name evidence="2" type="ORF">ADS79_17010</name>
</gene>
<organism evidence="2 3">
    <name type="scientific">Brevibacillus reuszeri</name>
    <dbReference type="NCBI Taxonomy" id="54915"/>
    <lineage>
        <taxon>Bacteria</taxon>
        <taxon>Bacillati</taxon>
        <taxon>Bacillota</taxon>
        <taxon>Bacilli</taxon>
        <taxon>Bacillales</taxon>
        <taxon>Paenibacillaceae</taxon>
        <taxon>Brevibacillus</taxon>
    </lineage>
</organism>